<evidence type="ECO:0000313" key="4">
    <source>
        <dbReference type="Proteomes" id="UP000054248"/>
    </source>
</evidence>
<reference evidence="4" key="2">
    <citation type="submission" date="2015-01" db="EMBL/GenBank/DDBJ databases">
        <title>Evolutionary Origins and Diversification of the Mycorrhizal Mutualists.</title>
        <authorList>
            <consortium name="DOE Joint Genome Institute"/>
            <consortium name="Mycorrhizal Genomics Consortium"/>
            <person name="Kohler A."/>
            <person name="Kuo A."/>
            <person name="Nagy L.G."/>
            <person name="Floudas D."/>
            <person name="Copeland A."/>
            <person name="Barry K.W."/>
            <person name="Cichocki N."/>
            <person name="Veneault-Fourrey C."/>
            <person name="LaButti K."/>
            <person name="Lindquist E.A."/>
            <person name="Lipzen A."/>
            <person name="Lundell T."/>
            <person name="Morin E."/>
            <person name="Murat C."/>
            <person name="Riley R."/>
            <person name="Ohm R."/>
            <person name="Sun H."/>
            <person name="Tunlid A."/>
            <person name="Henrissat B."/>
            <person name="Grigoriev I.V."/>
            <person name="Hibbett D.S."/>
            <person name="Martin F."/>
        </authorList>
    </citation>
    <scope>NUCLEOTIDE SEQUENCE [LARGE SCALE GENOMIC DNA]</scope>
    <source>
        <strain evidence="4">MUT 4182</strain>
    </source>
</reference>
<proteinExistence type="predicted"/>
<feature type="transmembrane region" description="Helical" evidence="2">
    <location>
        <begin position="538"/>
        <end position="558"/>
    </location>
</feature>
<sequence>MPRRFFKGFTKDVDHTDVAYVKNEKERNVQISVNPFRSPQQNLPGGAANEDEERPPEWLELAGDLAWTATFSSLTSNTAVTEPNAVWNYAVFFGLTWHLWATQTTYDIKYYTNDWWHRFFFGSQLGVYAVLASFSGSFNVAWKVHPVDLDIFVGDSGKLTGEAMLRNQDILIARSFRGINMTLFLSRMFLLVQYVRVLWYRYKSRQFWSWRFLLTPLATLGAGGMFLSCFIMLQDLGGTRTVAIMQLCLWALAIFVQMIAAAFTPEDENLALKSTSAMAPRLSTLTVIIMGEGLNAICATLRNTISSLGLTPRMISESATMLLILYFVWLIYFDGFRVKNSPSRPLEEVWLWLHFPLHLSLILLLEGMKNLFLYINVLEALALLGAAFQEVVTHLNETGEFRKNTKLEKLLLVLNMSWEQEVNDVWTAAINSDSATRTDATASQMWRWWSTVTHNVILMYNENTDQEGEYWFDKLVGSDDTVVANDMYTGGPLVDKFTGPYYKLMGYSAHWVIVVGGALFVCMAILNVMQRRPRNRFAWGYSLSRFAIGCFLIVFGAAMSNVSANDWHTWIIPTVAICYSFAIVADWVLLYLSLKSIKQQEGPASPNAPEMYNLGDDGSTGHLYPAPLTGSTYSSGSTTPDPYASGQYQPVATMYPPIQHLPPYQANINGSRRSYY</sequence>
<gene>
    <name evidence="3" type="ORF">M407DRAFT_20499</name>
</gene>
<dbReference type="PANTHER" id="PTHR42101">
    <property type="entry name" value="CHROMOSOME 16, WHOLE GENOME SHOTGUN SEQUENCE"/>
    <property type="match status" value="1"/>
</dbReference>
<feature type="transmembrane region" description="Helical" evidence="2">
    <location>
        <begin position="314"/>
        <end position="333"/>
    </location>
</feature>
<dbReference type="AlphaFoldDB" id="A0A0C3M9R7"/>
<accession>A0A0C3M9R7</accession>
<evidence type="ECO:0000256" key="1">
    <source>
        <dbReference type="SAM" id="MobiDB-lite"/>
    </source>
</evidence>
<keyword evidence="2" id="KW-0472">Membrane</keyword>
<dbReference type="PANTHER" id="PTHR42101:SF1">
    <property type="entry name" value="LOW TEMPERATURE REQUIREMENT A"/>
    <property type="match status" value="1"/>
</dbReference>
<evidence type="ECO:0008006" key="5">
    <source>
        <dbReference type="Google" id="ProtNLM"/>
    </source>
</evidence>
<feature type="transmembrane region" description="Helical" evidence="2">
    <location>
        <begin position="570"/>
        <end position="592"/>
    </location>
</feature>
<dbReference type="OrthoDB" id="3198598at2759"/>
<feature type="transmembrane region" description="Helical" evidence="2">
    <location>
        <begin position="208"/>
        <end position="231"/>
    </location>
</feature>
<feature type="transmembrane region" description="Helical" evidence="2">
    <location>
        <begin position="184"/>
        <end position="202"/>
    </location>
</feature>
<feature type="region of interest" description="Disordered" evidence="1">
    <location>
        <begin position="33"/>
        <end position="54"/>
    </location>
</feature>
<feature type="transmembrane region" description="Helical" evidence="2">
    <location>
        <begin position="283"/>
        <end position="302"/>
    </location>
</feature>
<evidence type="ECO:0000256" key="2">
    <source>
        <dbReference type="SAM" id="Phobius"/>
    </source>
</evidence>
<keyword evidence="2" id="KW-0812">Transmembrane</keyword>
<feature type="transmembrane region" description="Helical" evidence="2">
    <location>
        <begin position="507"/>
        <end position="526"/>
    </location>
</feature>
<protein>
    <recommendedName>
        <fullName evidence="5">Transmembrane protein</fullName>
    </recommendedName>
</protein>
<keyword evidence="4" id="KW-1185">Reference proteome</keyword>
<feature type="transmembrane region" description="Helical" evidence="2">
    <location>
        <begin position="243"/>
        <end position="263"/>
    </location>
</feature>
<dbReference type="Proteomes" id="UP000054248">
    <property type="component" value="Unassembled WGS sequence"/>
</dbReference>
<feature type="transmembrane region" description="Helical" evidence="2">
    <location>
        <begin position="372"/>
        <end position="392"/>
    </location>
</feature>
<dbReference type="STRING" id="1051891.A0A0C3M9R7"/>
<feature type="compositionally biased region" description="Polar residues" evidence="1">
    <location>
        <begin position="33"/>
        <end position="43"/>
    </location>
</feature>
<dbReference type="EMBL" id="KN822972">
    <property type="protein sequence ID" value="KIO30437.1"/>
    <property type="molecule type" value="Genomic_DNA"/>
</dbReference>
<evidence type="ECO:0000313" key="3">
    <source>
        <dbReference type="EMBL" id="KIO30437.1"/>
    </source>
</evidence>
<name>A0A0C3M9R7_9AGAM</name>
<feature type="transmembrane region" description="Helical" evidence="2">
    <location>
        <begin position="349"/>
        <end position="365"/>
    </location>
</feature>
<keyword evidence="2" id="KW-1133">Transmembrane helix</keyword>
<dbReference type="HOGENOM" id="CLU_021492_0_0_1"/>
<organism evidence="3 4">
    <name type="scientific">Tulasnella calospora MUT 4182</name>
    <dbReference type="NCBI Taxonomy" id="1051891"/>
    <lineage>
        <taxon>Eukaryota</taxon>
        <taxon>Fungi</taxon>
        <taxon>Dikarya</taxon>
        <taxon>Basidiomycota</taxon>
        <taxon>Agaricomycotina</taxon>
        <taxon>Agaricomycetes</taxon>
        <taxon>Cantharellales</taxon>
        <taxon>Tulasnellaceae</taxon>
        <taxon>Tulasnella</taxon>
    </lineage>
</organism>
<reference evidence="3 4" key="1">
    <citation type="submission" date="2014-04" db="EMBL/GenBank/DDBJ databases">
        <authorList>
            <consortium name="DOE Joint Genome Institute"/>
            <person name="Kuo A."/>
            <person name="Girlanda M."/>
            <person name="Perotto S."/>
            <person name="Kohler A."/>
            <person name="Nagy L.G."/>
            <person name="Floudas D."/>
            <person name="Copeland A."/>
            <person name="Barry K.W."/>
            <person name="Cichocki N."/>
            <person name="Veneault-Fourrey C."/>
            <person name="LaButti K."/>
            <person name="Lindquist E.A."/>
            <person name="Lipzen A."/>
            <person name="Lundell T."/>
            <person name="Morin E."/>
            <person name="Murat C."/>
            <person name="Sun H."/>
            <person name="Tunlid A."/>
            <person name="Henrissat B."/>
            <person name="Grigoriev I.V."/>
            <person name="Hibbett D.S."/>
            <person name="Martin F."/>
            <person name="Nordberg H.P."/>
            <person name="Cantor M.N."/>
            <person name="Hua S.X."/>
        </authorList>
    </citation>
    <scope>NUCLEOTIDE SEQUENCE [LARGE SCALE GENOMIC DNA]</scope>
    <source>
        <strain evidence="3 4">MUT 4182</strain>
    </source>
</reference>